<sequence>MWDVGLVVEGWLDWRRKQRGGLARGLGGGDMARAARGAGMNRLQAQGGSALAAVGGSGLIWDVGLVVEGWLDWRSPVGWKENWIRLLSFALARGVAGLIIRRAVE</sequence>
<dbReference type="Proteomes" id="UP001190700">
    <property type="component" value="Unassembled WGS sequence"/>
</dbReference>
<dbReference type="EMBL" id="LGRX02007405">
    <property type="protein sequence ID" value="KAK3275070.1"/>
    <property type="molecule type" value="Genomic_DNA"/>
</dbReference>
<dbReference type="AlphaFoldDB" id="A0AAE0GBU4"/>
<accession>A0AAE0GBU4</accession>
<comment type="caution">
    <text evidence="1">The sequence shown here is derived from an EMBL/GenBank/DDBJ whole genome shotgun (WGS) entry which is preliminary data.</text>
</comment>
<name>A0AAE0GBU4_9CHLO</name>
<organism evidence="1 2">
    <name type="scientific">Cymbomonas tetramitiformis</name>
    <dbReference type="NCBI Taxonomy" id="36881"/>
    <lineage>
        <taxon>Eukaryota</taxon>
        <taxon>Viridiplantae</taxon>
        <taxon>Chlorophyta</taxon>
        <taxon>Pyramimonadophyceae</taxon>
        <taxon>Pyramimonadales</taxon>
        <taxon>Pyramimonadaceae</taxon>
        <taxon>Cymbomonas</taxon>
    </lineage>
</organism>
<evidence type="ECO:0000313" key="2">
    <source>
        <dbReference type="Proteomes" id="UP001190700"/>
    </source>
</evidence>
<keyword evidence="2" id="KW-1185">Reference proteome</keyword>
<evidence type="ECO:0000313" key="1">
    <source>
        <dbReference type="EMBL" id="KAK3275070.1"/>
    </source>
</evidence>
<proteinExistence type="predicted"/>
<gene>
    <name evidence="1" type="ORF">CYMTET_16783</name>
</gene>
<reference evidence="1 2" key="1">
    <citation type="journal article" date="2015" name="Genome Biol. Evol.">
        <title>Comparative Genomics of a Bacterivorous Green Alga Reveals Evolutionary Causalities and Consequences of Phago-Mixotrophic Mode of Nutrition.</title>
        <authorList>
            <person name="Burns J.A."/>
            <person name="Paasch A."/>
            <person name="Narechania A."/>
            <person name="Kim E."/>
        </authorList>
    </citation>
    <scope>NUCLEOTIDE SEQUENCE [LARGE SCALE GENOMIC DNA]</scope>
    <source>
        <strain evidence="1 2">PLY_AMNH</strain>
    </source>
</reference>
<protein>
    <submittedName>
        <fullName evidence="1">Uncharacterized protein</fullName>
    </submittedName>
</protein>